<accession>B7G5H8</accession>
<feature type="compositionally biased region" description="Basic and acidic residues" evidence="1">
    <location>
        <begin position="301"/>
        <end position="324"/>
    </location>
</feature>
<dbReference type="eggNOG" id="ENOG502QZ87">
    <property type="taxonomic scope" value="Eukaryota"/>
</dbReference>
<protein>
    <submittedName>
        <fullName evidence="2">Uncharacterized protein</fullName>
    </submittedName>
</protein>
<feature type="compositionally biased region" description="Acidic residues" evidence="1">
    <location>
        <begin position="399"/>
        <end position="423"/>
    </location>
</feature>
<evidence type="ECO:0000313" key="3">
    <source>
        <dbReference type="Proteomes" id="UP000000759"/>
    </source>
</evidence>
<feature type="compositionally biased region" description="Basic and acidic residues" evidence="1">
    <location>
        <begin position="335"/>
        <end position="382"/>
    </location>
</feature>
<dbReference type="OrthoDB" id="43605at2759"/>
<evidence type="ECO:0000256" key="1">
    <source>
        <dbReference type="SAM" id="MobiDB-lite"/>
    </source>
</evidence>
<sequence>MAPKPLKKKNGRPPPIDKLMKPAIGIGLALLAYQFFKGIGAEIPRVNTEDELELREVLFGEAATGKSYAVLCHPEVSTIPISSVFQDASNDGGAPAEFRVLDCGYVLPSSEMSIADRFKLDLKSRPTIFVSGAVGGPKQVPTKNLKTGAMLVKFLRAKLGLTAAKIETTQDLRSKCLDKDMCGLLLKGAKKAPNYLKDAMNNLLKEYPTVSFASIDSSVLYAKNLEEYLPELESSQPRFVVFKKVSGSTEAGGDRLISSIAAIPTNGVSYGQMSNLVANVVNKSQELTKLTSLPVIKTRTKKLEQEERAKRDRKNNRQQEKDHPVSGSSSFEANDGSREGRKLERERRRAEHRETNNVREKTPEEIAEIERLRRQRMEEEAAKWNMAPDDLPEGGDPFMGEDMEYEDSTTSDDDDEEDVIDLD</sequence>
<gene>
    <name evidence="2" type="ORF">PHATRDRAFT_38299</name>
</gene>
<dbReference type="GeneID" id="7203202"/>
<dbReference type="Proteomes" id="UP000000759">
    <property type="component" value="Chromosome 15"/>
</dbReference>
<dbReference type="OMA" id="QMLEPHA"/>
<dbReference type="KEGG" id="pti:PHATRDRAFT_38299"/>
<dbReference type="RefSeq" id="XP_002182251.1">
    <property type="nucleotide sequence ID" value="XM_002182215.1"/>
</dbReference>
<name>B7G5H8_PHATC</name>
<dbReference type="AlphaFoldDB" id="B7G5H8"/>
<proteinExistence type="predicted"/>
<organism evidence="2 3">
    <name type="scientific">Phaeodactylum tricornutum (strain CCAP 1055/1)</name>
    <dbReference type="NCBI Taxonomy" id="556484"/>
    <lineage>
        <taxon>Eukaryota</taxon>
        <taxon>Sar</taxon>
        <taxon>Stramenopiles</taxon>
        <taxon>Ochrophyta</taxon>
        <taxon>Bacillariophyta</taxon>
        <taxon>Bacillariophyceae</taxon>
        <taxon>Bacillariophycidae</taxon>
        <taxon>Naviculales</taxon>
        <taxon>Phaeodactylaceae</taxon>
        <taxon>Phaeodactylum</taxon>
    </lineage>
</organism>
<reference evidence="3" key="2">
    <citation type="submission" date="2008-08" db="EMBL/GenBank/DDBJ databases">
        <authorList>
            <consortium name="Diatom Consortium"/>
            <person name="Grigoriev I."/>
            <person name="Grimwood J."/>
            <person name="Kuo A."/>
            <person name="Otillar R.P."/>
            <person name="Salamov A."/>
            <person name="Detter J.C."/>
            <person name="Lindquist E."/>
            <person name="Shapiro H."/>
            <person name="Lucas S."/>
            <person name="Glavina del Rio T."/>
            <person name="Pitluck S."/>
            <person name="Rokhsar D."/>
            <person name="Bowler C."/>
        </authorList>
    </citation>
    <scope>GENOME REANNOTATION</scope>
    <source>
        <strain evidence="3">CCAP 1055/1</strain>
    </source>
</reference>
<dbReference type="HOGENOM" id="CLU_633869_0_0_1"/>
<keyword evidence="3" id="KW-1185">Reference proteome</keyword>
<dbReference type="PaxDb" id="2850-Phatr38299"/>
<evidence type="ECO:0000313" key="2">
    <source>
        <dbReference type="EMBL" id="EEC46152.1"/>
    </source>
</evidence>
<reference evidence="2 3" key="1">
    <citation type="journal article" date="2008" name="Nature">
        <title>The Phaeodactylum genome reveals the evolutionary history of diatom genomes.</title>
        <authorList>
            <person name="Bowler C."/>
            <person name="Allen A.E."/>
            <person name="Badger J.H."/>
            <person name="Grimwood J."/>
            <person name="Jabbari K."/>
            <person name="Kuo A."/>
            <person name="Maheswari U."/>
            <person name="Martens C."/>
            <person name="Maumus F."/>
            <person name="Otillar R.P."/>
            <person name="Rayko E."/>
            <person name="Salamov A."/>
            <person name="Vandepoele K."/>
            <person name="Beszteri B."/>
            <person name="Gruber A."/>
            <person name="Heijde M."/>
            <person name="Katinka M."/>
            <person name="Mock T."/>
            <person name="Valentin K."/>
            <person name="Verret F."/>
            <person name="Berges J.A."/>
            <person name="Brownlee C."/>
            <person name="Cadoret J.P."/>
            <person name="Chiovitti A."/>
            <person name="Choi C.J."/>
            <person name="Coesel S."/>
            <person name="De Martino A."/>
            <person name="Detter J.C."/>
            <person name="Durkin C."/>
            <person name="Falciatore A."/>
            <person name="Fournet J."/>
            <person name="Haruta M."/>
            <person name="Huysman M.J."/>
            <person name="Jenkins B.D."/>
            <person name="Jiroutova K."/>
            <person name="Jorgensen R.E."/>
            <person name="Joubert Y."/>
            <person name="Kaplan A."/>
            <person name="Kroger N."/>
            <person name="Kroth P.G."/>
            <person name="La Roche J."/>
            <person name="Lindquist E."/>
            <person name="Lommer M."/>
            <person name="Martin-Jezequel V."/>
            <person name="Lopez P.J."/>
            <person name="Lucas S."/>
            <person name="Mangogna M."/>
            <person name="McGinnis K."/>
            <person name="Medlin L.K."/>
            <person name="Montsant A."/>
            <person name="Oudot-Le Secq M.P."/>
            <person name="Napoli C."/>
            <person name="Obornik M."/>
            <person name="Parker M.S."/>
            <person name="Petit J.L."/>
            <person name="Porcel B.M."/>
            <person name="Poulsen N."/>
            <person name="Robison M."/>
            <person name="Rychlewski L."/>
            <person name="Rynearson T.A."/>
            <person name="Schmutz J."/>
            <person name="Shapiro H."/>
            <person name="Siaut M."/>
            <person name="Stanley M."/>
            <person name="Sussman M.R."/>
            <person name="Taylor A.R."/>
            <person name="Vardi A."/>
            <person name="von Dassow P."/>
            <person name="Vyverman W."/>
            <person name="Willis A."/>
            <person name="Wyrwicz L.S."/>
            <person name="Rokhsar D.S."/>
            <person name="Weissenbach J."/>
            <person name="Armbrust E.V."/>
            <person name="Green B.R."/>
            <person name="Van de Peer Y."/>
            <person name="Grigoriev I.V."/>
        </authorList>
    </citation>
    <scope>NUCLEOTIDE SEQUENCE [LARGE SCALE GENOMIC DNA]</scope>
    <source>
        <strain evidence="2 3">CCAP 1055/1</strain>
    </source>
</reference>
<dbReference type="InParanoid" id="B7G5H8"/>
<feature type="region of interest" description="Disordered" evidence="1">
    <location>
        <begin position="301"/>
        <end position="423"/>
    </location>
</feature>
<dbReference type="EMBL" id="CM000617">
    <property type="protein sequence ID" value="EEC46152.1"/>
    <property type="molecule type" value="Genomic_DNA"/>
</dbReference>